<evidence type="ECO:0000313" key="2">
    <source>
        <dbReference type="EMBL" id="MCQ8832428.1"/>
    </source>
</evidence>
<keyword evidence="3" id="KW-1185">Reference proteome</keyword>
<sequence length="47" mass="5044">MKHRCPAAAERAALFAFRAARRGLLLCAIPALLALVVWLCLISTPAP</sequence>
<dbReference type="AlphaFoldDB" id="A0A9X2LZ12"/>
<evidence type="ECO:0000313" key="3">
    <source>
        <dbReference type="Proteomes" id="UP001142400"/>
    </source>
</evidence>
<dbReference type="RefSeq" id="WP_257633230.1">
    <property type="nucleotide sequence ID" value="NZ_JANIIC010000032.1"/>
</dbReference>
<proteinExistence type="predicted"/>
<reference evidence="2" key="1">
    <citation type="submission" date="2022-06" db="EMBL/GenBank/DDBJ databases">
        <title>WGS of actinobacteria.</title>
        <authorList>
            <person name="Thawai C."/>
        </authorList>
    </citation>
    <scope>NUCLEOTIDE SEQUENCE</scope>
    <source>
        <strain evidence="2">DSM 42010</strain>
    </source>
</reference>
<keyword evidence="1" id="KW-0472">Membrane</keyword>
<organism evidence="2 3">
    <name type="scientific">Streptomyces malaysiensis subsp. samsunensis</name>
    <dbReference type="NCBI Taxonomy" id="459658"/>
    <lineage>
        <taxon>Bacteria</taxon>
        <taxon>Bacillati</taxon>
        <taxon>Actinomycetota</taxon>
        <taxon>Actinomycetes</taxon>
        <taxon>Kitasatosporales</taxon>
        <taxon>Streptomycetaceae</taxon>
        <taxon>Streptomyces</taxon>
        <taxon>Streptomyces violaceusniger group</taxon>
    </lineage>
</organism>
<dbReference type="EMBL" id="JANIIC010000032">
    <property type="protein sequence ID" value="MCQ8832428.1"/>
    <property type="molecule type" value="Genomic_DNA"/>
</dbReference>
<name>A0A9X2LZ12_STRMQ</name>
<gene>
    <name evidence="2" type="ORF">NQU54_26010</name>
</gene>
<keyword evidence="1" id="KW-1133">Transmembrane helix</keyword>
<accession>A0A9X2LZ12</accession>
<protein>
    <submittedName>
        <fullName evidence="2">Uncharacterized protein</fullName>
    </submittedName>
</protein>
<evidence type="ECO:0000256" key="1">
    <source>
        <dbReference type="SAM" id="Phobius"/>
    </source>
</evidence>
<dbReference type="Proteomes" id="UP001142400">
    <property type="component" value="Unassembled WGS sequence"/>
</dbReference>
<keyword evidence="1" id="KW-0812">Transmembrane</keyword>
<feature type="transmembrane region" description="Helical" evidence="1">
    <location>
        <begin position="24"/>
        <end position="44"/>
    </location>
</feature>
<comment type="caution">
    <text evidence="2">The sequence shown here is derived from an EMBL/GenBank/DDBJ whole genome shotgun (WGS) entry which is preliminary data.</text>
</comment>